<proteinExistence type="predicted"/>
<dbReference type="Proteomes" id="UP000499080">
    <property type="component" value="Unassembled WGS sequence"/>
</dbReference>
<dbReference type="AlphaFoldDB" id="A0A4Y2FXM3"/>
<evidence type="ECO:0000313" key="2">
    <source>
        <dbReference type="EMBL" id="GBM46240.1"/>
    </source>
</evidence>
<protein>
    <submittedName>
        <fullName evidence="2">Uncharacterized protein</fullName>
    </submittedName>
</protein>
<dbReference type="EMBL" id="BGPR01001128">
    <property type="protein sequence ID" value="GBM46240.1"/>
    <property type="molecule type" value="Genomic_DNA"/>
</dbReference>
<reference evidence="2 3" key="1">
    <citation type="journal article" date="2019" name="Sci. Rep.">
        <title>Orb-weaving spider Araneus ventricosus genome elucidates the spidroin gene catalogue.</title>
        <authorList>
            <person name="Kono N."/>
            <person name="Nakamura H."/>
            <person name="Ohtoshi R."/>
            <person name="Moran D.A.P."/>
            <person name="Shinohara A."/>
            <person name="Yoshida Y."/>
            <person name="Fujiwara M."/>
            <person name="Mori M."/>
            <person name="Tomita M."/>
            <person name="Arakawa K."/>
        </authorList>
    </citation>
    <scope>NUCLEOTIDE SEQUENCE [LARGE SCALE GENOMIC DNA]</scope>
</reference>
<organism evidence="2 3">
    <name type="scientific">Araneus ventricosus</name>
    <name type="common">Orbweaver spider</name>
    <name type="synonym">Epeira ventricosa</name>
    <dbReference type="NCBI Taxonomy" id="182803"/>
    <lineage>
        <taxon>Eukaryota</taxon>
        <taxon>Metazoa</taxon>
        <taxon>Ecdysozoa</taxon>
        <taxon>Arthropoda</taxon>
        <taxon>Chelicerata</taxon>
        <taxon>Arachnida</taxon>
        <taxon>Araneae</taxon>
        <taxon>Araneomorphae</taxon>
        <taxon>Entelegynae</taxon>
        <taxon>Araneoidea</taxon>
        <taxon>Araneidae</taxon>
        <taxon>Araneus</taxon>
    </lineage>
</organism>
<gene>
    <name evidence="2" type="ORF">AVEN_224807_1</name>
</gene>
<evidence type="ECO:0000256" key="1">
    <source>
        <dbReference type="SAM" id="MobiDB-lite"/>
    </source>
</evidence>
<sequence>MVISRLRFAESEDELESTPMCEGLRIINPSQNEEIKPQRKIKENDTSKVIKLSIYGSIQNTPSLGLGTSHTFPHLTTEKSGVSPTTNEPPKVISRVVKEKKINSKVALNGAGKNSNLEIVGKMPKRKAIFLSRLGPSTTVNDITNYLSSLKSSMQKT</sequence>
<accession>A0A4Y2FXM3</accession>
<feature type="compositionally biased region" description="Polar residues" evidence="1">
    <location>
        <begin position="78"/>
        <end position="88"/>
    </location>
</feature>
<feature type="region of interest" description="Disordered" evidence="1">
    <location>
        <begin position="69"/>
        <end position="90"/>
    </location>
</feature>
<keyword evidence="3" id="KW-1185">Reference proteome</keyword>
<comment type="caution">
    <text evidence="2">The sequence shown here is derived from an EMBL/GenBank/DDBJ whole genome shotgun (WGS) entry which is preliminary data.</text>
</comment>
<name>A0A4Y2FXM3_ARAVE</name>
<evidence type="ECO:0000313" key="3">
    <source>
        <dbReference type="Proteomes" id="UP000499080"/>
    </source>
</evidence>